<dbReference type="PROSITE" id="PS50914">
    <property type="entry name" value="BON"/>
    <property type="match status" value="1"/>
</dbReference>
<dbReference type="InterPro" id="IPR046342">
    <property type="entry name" value="CBS_dom_sf"/>
</dbReference>
<keyword evidence="1 2" id="KW-0129">CBS domain</keyword>
<evidence type="ECO:0000313" key="6">
    <source>
        <dbReference type="Proteomes" id="UP000281647"/>
    </source>
</evidence>
<dbReference type="OrthoDB" id="9783590at2"/>
<dbReference type="Pfam" id="PF00571">
    <property type="entry name" value="CBS"/>
    <property type="match status" value="2"/>
</dbReference>
<accession>A0A432UZP3</accession>
<dbReference type="Gene3D" id="3.30.1340.30">
    <property type="match status" value="1"/>
</dbReference>
<evidence type="ECO:0000313" key="5">
    <source>
        <dbReference type="EMBL" id="RUM95371.1"/>
    </source>
</evidence>
<dbReference type="RefSeq" id="WP_128628701.1">
    <property type="nucleotide sequence ID" value="NZ_RKST01000046.1"/>
</dbReference>
<feature type="domain" description="CBS" evidence="4">
    <location>
        <begin position="92"/>
        <end position="149"/>
    </location>
</feature>
<comment type="caution">
    <text evidence="5">The sequence shown here is derived from an EMBL/GenBank/DDBJ whole genome shotgun (WGS) entry which is preliminary data.</text>
</comment>
<protein>
    <submittedName>
        <fullName evidence="5">CBS domain-containing protein</fullName>
    </submittedName>
</protein>
<dbReference type="InterPro" id="IPR000644">
    <property type="entry name" value="CBS_dom"/>
</dbReference>
<dbReference type="EMBL" id="RKST01000046">
    <property type="protein sequence ID" value="RUM95371.1"/>
    <property type="molecule type" value="Genomic_DNA"/>
</dbReference>
<feature type="domain" description="CBS" evidence="4">
    <location>
        <begin position="7"/>
        <end position="65"/>
    </location>
</feature>
<gene>
    <name evidence="5" type="ORF">EET67_23555</name>
</gene>
<dbReference type="PIRSF" id="PIRSF036990">
    <property type="entry name" value="UCP036990_CBS_BON"/>
    <property type="match status" value="1"/>
</dbReference>
<dbReference type="Pfam" id="PF04972">
    <property type="entry name" value="BON"/>
    <property type="match status" value="1"/>
</dbReference>
<evidence type="ECO:0000256" key="1">
    <source>
        <dbReference type="ARBA" id="ARBA00023122"/>
    </source>
</evidence>
<dbReference type="PROSITE" id="PS51371">
    <property type="entry name" value="CBS"/>
    <property type="match status" value="2"/>
</dbReference>
<dbReference type="CDD" id="cd04586">
    <property type="entry name" value="CBS_pair_BON_assoc"/>
    <property type="match status" value="1"/>
</dbReference>
<dbReference type="Gene3D" id="3.10.580.10">
    <property type="entry name" value="CBS-domain"/>
    <property type="match status" value="1"/>
</dbReference>
<keyword evidence="6" id="KW-1185">Reference proteome</keyword>
<proteinExistence type="predicted"/>
<sequence>MNASDIMTIGAITVRPDSTVAHAARVMVEHRISGLPVVDASGKLVGIVSERDLLRRKELGTAGPSWLDFSLDTDGLAHQYAREFGRKVEDVMSRNVVSVEPGAHVGEIVELMETHQIKRIPVVRDGDIVGIVSRANLLSALARLMGEASQPVVSDLTIRKSILDEIAGKEWAPGNSIDIRVRDGVITLNGTVEEEHIRDAIRVTAENAPGAVRVWDNMRVTKLTAIGGSAGS</sequence>
<dbReference type="InterPro" id="IPR017080">
    <property type="entry name" value="UCP036990_CBS_BON"/>
</dbReference>
<dbReference type="PANTHER" id="PTHR43080:SF26">
    <property type="entry name" value="REGULATORY PROTEIN"/>
    <property type="match status" value="1"/>
</dbReference>
<dbReference type="Proteomes" id="UP000281647">
    <property type="component" value="Unassembled WGS sequence"/>
</dbReference>
<evidence type="ECO:0000259" key="4">
    <source>
        <dbReference type="PROSITE" id="PS51371"/>
    </source>
</evidence>
<feature type="domain" description="BON" evidence="3">
    <location>
        <begin position="154"/>
        <end position="222"/>
    </location>
</feature>
<evidence type="ECO:0000256" key="2">
    <source>
        <dbReference type="PROSITE-ProRule" id="PRU00703"/>
    </source>
</evidence>
<evidence type="ECO:0000259" key="3">
    <source>
        <dbReference type="PROSITE" id="PS50914"/>
    </source>
</evidence>
<dbReference type="InterPro" id="IPR051257">
    <property type="entry name" value="Diverse_CBS-Domain"/>
</dbReference>
<organism evidence="5 6">
    <name type="scientific">Borborobacter arsenicus</name>
    <dbReference type="NCBI Taxonomy" id="1851146"/>
    <lineage>
        <taxon>Bacteria</taxon>
        <taxon>Pseudomonadati</taxon>
        <taxon>Pseudomonadota</taxon>
        <taxon>Alphaproteobacteria</taxon>
        <taxon>Hyphomicrobiales</taxon>
        <taxon>Phyllobacteriaceae</taxon>
        <taxon>Borborobacter</taxon>
    </lineage>
</organism>
<reference evidence="5 6" key="1">
    <citation type="submission" date="2018-11" db="EMBL/GenBank/DDBJ databases">
        <title>Pseudaminobacter arsenicus sp. nov., an arsenic-resistant bacterium isolated from arsenic-rich aquifers.</title>
        <authorList>
            <person name="Mu Y."/>
        </authorList>
    </citation>
    <scope>NUCLEOTIDE SEQUENCE [LARGE SCALE GENOMIC DNA]</scope>
    <source>
        <strain evidence="5 6">CB3</strain>
    </source>
</reference>
<dbReference type="AlphaFoldDB" id="A0A432UZP3"/>
<name>A0A432UZP3_9HYPH</name>
<dbReference type="PANTHER" id="PTHR43080">
    <property type="entry name" value="CBS DOMAIN-CONTAINING PROTEIN CBSX3, MITOCHONDRIAL"/>
    <property type="match status" value="1"/>
</dbReference>
<dbReference type="SMART" id="SM00116">
    <property type="entry name" value="CBS"/>
    <property type="match status" value="2"/>
</dbReference>
<dbReference type="SUPFAM" id="SSF54631">
    <property type="entry name" value="CBS-domain pair"/>
    <property type="match status" value="1"/>
</dbReference>
<dbReference type="InterPro" id="IPR007055">
    <property type="entry name" value="BON_dom"/>
</dbReference>